<evidence type="ECO:0000259" key="3">
    <source>
        <dbReference type="Pfam" id="PF13550"/>
    </source>
</evidence>
<dbReference type="InterPro" id="IPR025195">
    <property type="entry name" value="GTA_TIM_dom"/>
</dbReference>
<proteinExistence type="predicted"/>
<gene>
    <name evidence="5" type="ORF">HNQ66_004524</name>
</gene>
<dbReference type="Proteomes" id="UP000535406">
    <property type="component" value="Unassembled WGS sequence"/>
</dbReference>
<dbReference type="Pfam" id="PF23666">
    <property type="entry name" value="Rcc01698_C"/>
    <property type="match status" value="1"/>
</dbReference>
<evidence type="ECO:0008006" key="7">
    <source>
        <dbReference type="Google" id="ProtNLM"/>
    </source>
</evidence>
<dbReference type="EMBL" id="JACHIK010000027">
    <property type="protein sequence ID" value="MBB5045096.1"/>
    <property type="molecule type" value="Genomic_DNA"/>
</dbReference>
<feature type="region of interest" description="Disordered" evidence="1">
    <location>
        <begin position="947"/>
        <end position="966"/>
    </location>
</feature>
<evidence type="ECO:0000259" key="2">
    <source>
        <dbReference type="Pfam" id="PF13547"/>
    </source>
</evidence>
<accession>A0A7W8DXP4</accession>
<organism evidence="5 6">
    <name type="scientific">Shinella fusca</name>
    <dbReference type="NCBI Taxonomy" id="544480"/>
    <lineage>
        <taxon>Bacteria</taxon>
        <taxon>Pseudomonadati</taxon>
        <taxon>Pseudomonadota</taxon>
        <taxon>Alphaproteobacteria</taxon>
        <taxon>Hyphomicrobiales</taxon>
        <taxon>Rhizobiaceae</taxon>
        <taxon>Shinella</taxon>
    </lineage>
</organism>
<feature type="domain" description="Rcc01698-like C-terminal" evidence="4">
    <location>
        <begin position="1025"/>
        <end position="1124"/>
    </location>
</feature>
<protein>
    <recommendedName>
        <fullName evidence="7">Host specificity protein</fullName>
    </recommendedName>
</protein>
<comment type="caution">
    <text evidence="5">The sequence shown here is derived from an EMBL/GenBank/DDBJ whole genome shotgun (WGS) entry which is preliminary data.</text>
</comment>
<dbReference type="InterPro" id="IPR056490">
    <property type="entry name" value="Rcc01698_C"/>
</dbReference>
<reference evidence="5 6" key="1">
    <citation type="submission" date="2020-08" db="EMBL/GenBank/DDBJ databases">
        <title>Genomic Encyclopedia of Type Strains, Phase IV (KMG-IV): sequencing the most valuable type-strain genomes for metagenomic binning, comparative biology and taxonomic classification.</title>
        <authorList>
            <person name="Goeker M."/>
        </authorList>
    </citation>
    <scope>NUCLEOTIDE SEQUENCE [LARGE SCALE GENOMIC DNA]</scope>
    <source>
        <strain evidence="5 6">DSM 21319</strain>
    </source>
</reference>
<dbReference type="AlphaFoldDB" id="A0A7W8DXP4"/>
<evidence type="ECO:0000256" key="1">
    <source>
        <dbReference type="SAM" id="MobiDB-lite"/>
    </source>
</evidence>
<dbReference type="Gene3D" id="3.20.20.80">
    <property type="entry name" value="Glycosidases"/>
    <property type="match status" value="1"/>
</dbReference>
<dbReference type="CDD" id="cd19607">
    <property type="entry name" value="GTA_TIM-barrel-like"/>
    <property type="match status" value="1"/>
</dbReference>
<name>A0A7W8DXP4_9HYPH</name>
<keyword evidence="6" id="KW-1185">Reference proteome</keyword>
<sequence>MATLLFQAAGAALGGVFGPVGAIVGRAVGALAGSIVDRSLISGTQTISGARLTDGRVPGAEEGTAISRVYGTARVGGTLIWATRFEEEVTVERRGGKGRGPRVETYRYYANVAVGVCDGPIASIRRVWADGREMDLTAVEMRIYRGTRTQAPDPLIEAKQGAGRTPAYRGLAYVVFEHLPLDTYGNRIPVLQFEVVRPVGTLEGAIRAVTVIPGSSEHGYDPRLVTERLGSGSARNTNRNMLVAATDWQASIGELQRLCPNLERVGLVVGWFGTDLRAGACRVLPGVETAARGVESRPWRVSGIARGGAHVVSRSNGKPAYGGTPSDDSVIAAIRNLKARGIEVYLYPFLLMDVPAGNGLPDPYGGTRQAAYPWRGRITCHPASADGTSAARTQVQAFLGSAQRSQFTVSGETVNGPSGDNGFRRLILHYALLAEAAGGVDGFLIGSEMRGLTWLRDGAGTFPFVDGLVTLAADVRAILRPGTKITYAADWSEYFGFQPADGSGEVRYHLDPLWASSAISAVGIDNYMPLSDWQDDDIVSGNPDGFRHPEDAAAMRGLITGGEGFDWYYASAADRQARIRTPIADGAAGKPWVFRYKDLRNWWTKPHYERAPGGAELSAPTAWVPRSKPIWFTELGCPAVDKGANQPNVFVDPKSAENALPYHSGGARSDGVQRRFLDAHHAWWQGDGPEPGMVDPGRIFLWTWDARPYPAFPENAGLWADGGNWQRGHWLTGRLGAGTAADVIAAILTDHGFTDFDVSGVAGDLPGFVQAEQASARGLIEPIMQAFQIDALEADGRIHFRSRLKSALPPATLDVLAERPDETLFEETRAHISDLAGEAILDHFDDTDAYAHVTARSRRMAGDTDRVLRLSLPAVLHAGAAAASVETALRDNRSGQRRVTFRLPPTALSFTPGDVVRLKDGPAGRFLITQITDGLMREVEARAIAAGDSGAPAPDGEEKQPVNGAGPGDAFAPEVVFLDLPVLGSGGPQDFARVAAYAQPWRAMVVSSSDSSEGYRVRTRLDRPARIGTLAEALEPGVVARFDVNRPLVIDLPAGGLASVDTLAVLNGANRIAVLAANGAFEIVGFREASEIAPGRWRLSDLLRALCGTEDAMAAGHAVGETAVLLDDAVRPLGLDVEEVGRQSNWLVDAIGTPPGQAGPFAFAGGERALTPLSPVHLRARRGAGGAILLTWIRRGRIDSDSWLATEIPLDEPNEAYRLEILSGATAVRTVETAAPSHLYAAAEELADFGAPQTSLAIRVRQLGRAIPLGLPAQAILPL</sequence>
<evidence type="ECO:0000259" key="4">
    <source>
        <dbReference type="Pfam" id="PF23666"/>
    </source>
</evidence>
<feature type="domain" description="Tip attachment protein J" evidence="3">
    <location>
        <begin position="772"/>
        <end position="933"/>
    </location>
</feature>
<evidence type="ECO:0000313" key="5">
    <source>
        <dbReference type="EMBL" id="MBB5045096.1"/>
    </source>
</evidence>
<dbReference type="RefSeq" id="WP_184146982.1">
    <property type="nucleotide sequence ID" value="NZ_JACHIK010000027.1"/>
</dbReference>
<dbReference type="Pfam" id="PF13550">
    <property type="entry name" value="Phage-tail_3"/>
    <property type="match status" value="1"/>
</dbReference>
<evidence type="ECO:0000313" key="6">
    <source>
        <dbReference type="Proteomes" id="UP000535406"/>
    </source>
</evidence>
<dbReference type="InterPro" id="IPR032876">
    <property type="entry name" value="J_dom"/>
</dbReference>
<dbReference type="Pfam" id="PF13547">
    <property type="entry name" value="GTA_TIM"/>
    <property type="match status" value="1"/>
</dbReference>
<feature type="domain" description="GTA TIM-barrel-like" evidence="2">
    <location>
        <begin position="422"/>
        <end position="713"/>
    </location>
</feature>